<reference evidence="2" key="1">
    <citation type="submission" date="2018-10" db="EMBL/GenBank/DDBJ databases">
        <title>Population genomic analysis revealed the cold adaptation of white poplar.</title>
        <authorList>
            <person name="Liu Y.-J."/>
        </authorList>
    </citation>
    <scope>NUCLEOTIDE SEQUENCE [LARGE SCALE GENOMIC DNA]</scope>
    <source>
        <strain evidence="2">PAL-ZL1</strain>
    </source>
</reference>
<dbReference type="AlphaFoldDB" id="A0A4U5PYV1"/>
<organism evidence="2">
    <name type="scientific">Populus alba</name>
    <name type="common">White poplar</name>
    <dbReference type="NCBI Taxonomy" id="43335"/>
    <lineage>
        <taxon>Eukaryota</taxon>
        <taxon>Viridiplantae</taxon>
        <taxon>Streptophyta</taxon>
        <taxon>Embryophyta</taxon>
        <taxon>Tracheophyta</taxon>
        <taxon>Spermatophyta</taxon>
        <taxon>Magnoliopsida</taxon>
        <taxon>eudicotyledons</taxon>
        <taxon>Gunneridae</taxon>
        <taxon>Pentapetalae</taxon>
        <taxon>rosids</taxon>
        <taxon>fabids</taxon>
        <taxon>Malpighiales</taxon>
        <taxon>Salicaceae</taxon>
        <taxon>Saliceae</taxon>
        <taxon>Populus</taxon>
    </lineage>
</organism>
<evidence type="ECO:0000256" key="1">
    <source>
        <dbReference type="SAM" id="MobiDB-lite"/>
    </source>
</evidence>
<accession>A0A4U5PYV1</accession>
<dbReference type="EMBL" id="RCHU01000538">
    <property type="protein sequence ID" value="TKS02459.1"/>
    <property type="molecule type" value="Genomic_DNA"/>
</dbReference>
<feature type="region of interest" description="Disordered" evidence="1">
    <location>
        <begin position="96"/>
        <end position="126"/>
    </location>
</feature>
<gene>
    <name evidence="2" type="ORF">D5086_0000161630</name>
</gene>
<comment type="caution">
    <text evidence="2">The sequence shown here is derived from an EMBL/GenBank/DDBJ whole genome shotgun (WGS) entry which is preliminary data.</text>
</comment>
<evidence type="ECO:0000313" key="2">
    <source>
        <dbReference type="EMBL" id="TKS02459.1"/>
    </source>
</evidence>
<name>A0A4U5PYV1_POPAL</name>
<protein>
    <submittedName>
        <fullName evidence="2">Uncharacterized protein</fullName>
    </submittedName>
</protein>
<proteinExistence type="predicted"/>
<sequence>MEIAIPSLANSQVVPEEESELATASAVKNREVTAGKNHNQPEATVFAVKNLEVTAGKYHNQLEATAFAVKNLSREFGGEKRCSKCNHNTKNCRAHLTESETSEGNHATSHVEERKETNFPFTAEEC</sequence>